<comment type="subcellular location">
    <subcellularLocation>
        <location evidence="2">Cell membrane</location>
        <topology evidence="2">Multi-pass membrane protein</topology>
    </subcellularLocation>
</comment>
<feature type="transmembrane region" description="Helical" evidence="3">
    <location>
        <begin position="42"/>
        <end position="60"/>
    </location>
</feature>
<organism evidence="4 5">
    <name type="scientific">Cuspidothrix issatschenkoi CHARLIE-1</name>
    <dbReference type="NCBI Taxonomy" id="2052836"/>
    <lineage>
        <taxon>Bacteria</taxon>
        <taxon>Bacillati</taxon>
        <taxon>Cyanobacteriota</taxon>
        <taxon>Cyanophyceae</taxon>
        <taxon>Nostocales</taxon>
        <taxon>Aphanizomenonaceae</taxon>
        <taxon>Cuspidothrix</taxon>
    </lineage>
</organism>
<proteinExistence type="inferred from homology"/>
<comment type="similarity">
    <text evidence="1 2">Belongs to the BioY family.</text>
</comment>
<keyword evidence="3" id="KW-1133">Transmembrane helix</keyword>
<dbReference type="OrthoDB" id="9803495at2"/>
<name>A0A2S6CZP9_9CYAN</name>
<dbReference type="EMBL" id="PGEM01000003">
    <property type="protein sequence ID" value="PPJ65238.1"/>
    <property type="molecule type" value="Genomic_DNA"/>
</dbReference>
<keyword evidence="2 3" id="KW-0472">Membrane</keyword>
<dbReference type="Pfam" id="PF02632">
    <property type="entry name" value="BioY"/>
    <property type="match status" value="1"/>
</dbReference>
<evidence type="ECO:0000313" key="4">
    <source>
        <dbReference type="EMBL" id="PPJ65238.1"/>
    </source>
</evidence>
<dbReference type="Proteomes" id="UP000239589">
    <property type="component" value="Unassembled WGS sequence"/>
</dbReference>
<feature type="transmembrane region" description="Helical" evidence="3">
    <location>
        <begin position="170"/>
        <end position="189"/>
    </location>
</feature>
<evidence type="ECO:0000256" key="3">
    <source>
        <dbReference type="SAM" id="Phobius"/>
    </source>
</evidence>
<keyword evidence="2" id="KW-0813">Transport</keyword>
<accession>A0A2S6CZP9</accession>
<keyword evidence="3" id="KW-0812">Transmembrane</keyword>
<dbReference type="RefSeq" id="WP_104385954.1">
    <property type="nucleotide sequence ID" value="NZ_PGEM01000003.1"/>
</dbReference>
<reference evidence="4 5" key="1">
    <citation type="submission" date="2018-02" db="EMBL/GenBank/DDBJ databases">
        <title>Discovery of a pederin family compound in a non-symbiotic bloom-forming cyanobacterium.</title>
        <authorList>
            <person name="Kust A."/>
            <person name="Mares J."/>
            <person name="Jokela J."/>
            <person name="Urajova P."/>
            <person name="Hajek J."/>
            <person name="Saurav K."/>
            <person name="Voracova K."/>
            <person name="Fewer D.P."/>
            <person name="Haapaniemi E."/>
            <person name="Permi P."/>
            <person name="Rehakova K."/>
            <person name="Sivonen K."/>
            <person name="Hrouzek P."/>
        </authorList>
    </citation>
    <scope>NUCLEOTIDE SEQUENCE [LARGE SCALE GENOMIC DNA]</scope>
    <source>
        <strain evidence="4 5">CHARLIE-1</strain>
    </source>
</reference>
<feature type="transmembrane region" description="Helical" evidence="3">
    <location>
        <begin position="98"/>
        <end position="116"/>
    </location>
</feature>
<sequence length="195" mass="21131">MFVASNQLLWSMIGLLLTMGGTFLEAYGVTLPWNWSQHGIQTLSLGVSYQIGAVLLVGCLGGQNAGALSQIAYLVMGLTLLPVFAEGGGIGYVKLSQFGYLLGFIPGAWICGYLAFKARPRLESLAFSCICGLFTVHICGIAYLIISFFLPWKGTENLSLIQAILKYSCFPLPGQLVIVCAVTVVAYVLRHIMFY</sequence>
<protein>
    <recommendedName>
        <fullName evidence="2">Biotin transporter</fullName>
    </recommendedName>
</protein>
<evidence type="ECO:0000256" key="2">
    <source>
        <dbReference type="PIRNR" id="PIRNR016661"/>
    </source>
</evidence>
<keyword evidence="5" id="KW-1185">Reference proteome</keyword>
<evidence type="ECO:0000313" key="5">
    <source>
        <dbReference type="Proteomes" id="UP000239589"/>
    </source>
</evidence>
<dbReference type="Gene3D" id="1.10.1760.20">
    <property type="match status" value="1"/>
</dbReference>
<comment type="caution">
    <text evidence="4">The sequence shown here is derived from an EMBL/GenBank/DDBJ whole genome shotgun (WGS) entry which is preliminary data.</text>
</comment>
<dbReference type="GO" id="GO:0005886">
    <property type="term" value="C:plasma membrane"/>
    <property type="evidence" value="ECO:0007669"/>
    <property type="project" value="UniProtKB-SubCell"/>
</dbReference>
<dbReference type="AlphaFoldDB" id="A0A2S6CZP9"/>
<feature type="transmembrane region" description="Helical" evidence="3">
    <location>
        <begin position="72"/>
        <end position="92"/>
    </location>
</feature>
<gene>
    <name evidence="4" type="ORF">CUN59_00275</name>
</gene>
<dbReference type="GO" id="GO:0015225">
    <property type="term" value="F:biotin transmembrane transporter activity"/>
    <property type="evidence" value="ECO:0007669"/>
    <property type="project" value="UniProtKB-UniRule"/>
</dbReference>
<feature type="transmembrane region" description="Helical" evidence="3">
    <location>
        <begin position="125"/>
        <end position="150"/>
    </location>
</feature>
<evidence type="ECO:0000256" key="1">
    <source>
        <dbReference type="ARBA" id="ARBA00010692"/>
    </source>
</evidence>
<dbReference type="InterPro" id="IPR003784">
    <property type="entry name" value="BioY"/>
</dbReference>
<dbReference type="PANTHER" id="PTHR34295">
    <property type="entry name" value="BIOTIN TRANSPORTER BIOY"/>
    <property type="match status" value="1"/>
</dbReference>
<dbReference type="PANTHER" id="PTHR34295:SF1">
    <property type="entry name" value="BIOTIN TRANSPORTER BIOY"/>
    <property type="match status" value="1"/>
</dbReference>
<keyword evidence="2" id="KW-1003">Cell membrane</keyword>
<dbReference type="PIRSF" id="PIRSF016661">
    <property type="entry name" value="BioY"/>
    <property type="match status" value="1"/>
</dbReference>